<dbReference type="AlphaFoldDB" id="C0D476"/>
<evidence type="ECO:0000313" key="2">
    <source>
        <dbReference type="Proteomes" id="UP000004756"/>
    </source>
</evidence>
<proteinExistence type="predicted"/>
<comment type="caution">
    <text evidence="1">The sequence shown here is derived from an EMBL/GenBank/DDBJ whole genome shotgun (WGS) entry which is preliminary data.</text>
</comment>
<reference evidence="1 2" key="2">
    <citation type="submission" date="2009-02" db="EMBL/GenBank/DDBJ databases">
        <title>Draft genome sequence of Clostridium asparagiforme (DSM 15981).</title>
        <authorList>
            <person name="Sudarsanam P."/>
            <person name="Ley R."/>
            <person name="Guruge J."/>
            <person name="Turnbaugh P.J."/>
            <person name="Mahowald M."/>
            <person name="Liep D."/>
            <person name="Gordon J."/>
        </authorList>
    </citation>
    <scope>NUCLEOTIDE SEQUENCE [LARGE SCALE GENOMIC DNA]</scope>
    <source>
        <strain evidence="1 2">DSM 15981</strain>
    </source>
</reference>
<sequence length="64" mass="7107">MTGYNKETYHLSSAWRLVTGYNKETYPLSSSLAAGDRVEALKIDLKSSEAFESYPCGTAIQAVW</sequence>
<name>C0D476_9FIRM</name>
<dbReference type="EMBL" id="ACCJ01000325">
    <property type="protein sequence ID" value="EEG53887.1"/>
    <property type="molecule type" value="Genomic_DNA"/>
</dbReference>
<gene>
    <name evidence="1" type="ORF">CLOSTASPAR_04070</name>
</gene>
<dbReference type="HOGENOM" id="CLU_2859656_0_0_9"/>
<accession>C0D476</accession>
<keyword evidence="2" id="KW-1185">Reference proteome</keyword>
<evidence type="ECO:0000313" key="1">
    <source>
        <dbReference type="EMBL" id="EEG53887.1"/>
    </source>
</evidence>
<dbReference type="Proteomes" id="UP000004756">
    <property type="component" value="Unassembled WGS sequence"/>
</dbReference>
<organism evidence="1 2">
    <name type="scientific">[Clostridium] asparagiforme DSM 15981</name>
    <dbReference type="NCBI Taxonomy" id="518636"/>
    <lineage>
        <taxon>Bacteria</taxon>
        <taxon>Bacillati</taxon>
        <taxon>Bacillota</taxon>
        <taxon>Clostridia</taxon>
        <taxon>Lachnospirales</taxon>
        <taxon>Lachnospiraceae</taxon>
        <taxon>Enterocloster</taxon>
    </lineage>
</organism>
<reference evidence="1 2" key="1">
    <citation type="submission" date="2009-01" db="EMBL/GenBank/DDBJ databases">
        <authorList>
            <person name="Fulton L."/>
            <person name="Clifton S."/>
            <person name="Fulton B."/>
            <person name="Xu J."/>
            <person name="Minx P."/>
            <person name="Pepin K.H."/>
            <person name="Johnson M."/>
            <person name="Bhonagiri V."/>
            <person name="Nash W.E."/>
            <person name="Mardis E.R."/>
            <person name="Wilson R.K."/>
        </authorList>
    </citation>
    <scope>NUCLEOTIDE SEQUENCE [LARGE SCALE GENOMIC DNA]</scope>
    <source>
        <strain evidence="1 2">DSM 15981</strain>
    </source>
</reference>
<protein>
    <submittedName>
        <fullName evidence="1">Uncharacterized protein</fullName>
    </submittedName>
</protein>